<feature type="domain" description="BPL/LPL catalytic" evidence="1">
    <location>
        <begin position="31"/>
        <end position="227"/>
    </location>
</feature>
<dbReference type="RefSeq" id="WP_062020172.1">
    <property type="nucleotide sequence ID" value="NZ_LQQC01000007.1"/>
</dbReference>
<name>A0A150HAK8_9MICO</name>
<dbReference type="GO" id="GO:0016746">
    <property type="term" value="F:acyltransferase activity"/>
    <property type="evidence" value="ECO:0007669"/>
    <property type="project" value="UniProtKB-KW"/>
</dbReference>
<gene>
    <name evidence="2" type="primary">lipL</name>
    <name evidence="2" type="ORF">Bravens_00614</name>
</gene>
<organism evidence="2 3">
    <name type="scientific">Brevibacterium ravenspurgense</name>
    <dbReference type="NCBI Taxonomy" id="479117"/>
    <lineage>
        <taxon>Bacteria</taxon>
        <taxon>Bacillati</taxon>
        <taxon>Actinomycetota</taxon>
        <taxon>Actinomycetes</taxon>
        <taxon>Micrococcales</taxon>
        <taxon>Brevibacteriaceae</taxon>
        <taxon>Brevibacterium</taxon>
    </lineage>
</organism>
<dbReference type="AlphaFoldDB" id="A0A150HAK8"/>
<keyword evidence="2" id="KW-0808">Transferase</keyword>
<dbReference type="Gene3D" id="3.30.930.10">
    <property type="entry name" value="Bira Bifunctional Protein, Domain 2"/>
    <property type="match status" value="1"/>
</dbReference>
<comment type="caution">
    <text evidence="2">The sequence shown here is derived from an EMBL/GenBank/DDBJ whole genome shotgun (WGS) entry which is preliminary data.</text>
</comment>
<dbReference type="InterPro" id="IPR045864">
    <property type="entry name" value="aa-tRNA-synth_II/BPL/LPL"/>
</dbReference>
<dbReference type="EC" id="2.3.1.204" evidence="2"/>
<evidence type="ECO:0000313" key="3">
    <source>
        <dbReference type="Proteomes" id="UP000243589"/>
    </source>
</evidence>
<sequence>MSTLHFLPRGHDDPLTTLSLARVLLDSVRAGRRPGALRIYRPESTVVFGGRDRFLAGFDDAVGKALEAGFTPLLRTLGGRVAAYHHGSLVIDHVEPADQMFTGTQARFTSFGDMYVRALQSVGVDARLGEIPGEYCPGEHSVNVAGKIKAIGTAQRVTKTGWLFSSSVIITDPAPIRSVLTDVEAALGVDWDPATGGAISEIHPDVTVDAVEQAFLAEYARGYDLEPSEFSAEEIEAAGAYNSVSQLESTR</sequence>
<protein>
    <submittedName>
        <fullName evidence="2">Octanoyl-[GcvH]:protein N-octanoyltransferase</fullName>
        <ecNumber evidence="2">2.3.1.204</ecNumber>
    </submittedName>
</protein>
<proteinExistence type="predicted"/>
<keyword evidence="2" id="KW-0012">Acyltransferase</keyword>
<dbReference type="InterPro" id="IPR004143">
    <property type="entry name" value="BPL_LPL_catalytic"/>
</dbReference>
<evidence type="ECO:0000259" key="1">
    <source>
        <dbReference type="PROSITE" id="PS51733"/>
    </source>
</evidence>
<reference evidence="2 3" key="1">
    <citation type="submission" date="2016-01" db="EMBL/GenBank/DDBJ databases">
        <title>Use of Whole Genome Sequencing to ascertain that Brevibacterium massiliense (Roux, Raoult 2009) is a later heterotypic synonym of Brevibacterium ravenspurgense (Mages 2008).</title>
        <authorList>
            <person name="Bernier A.-M."/>
            <person name="Burdz T."/>
            <person name="Huynh C."/>
            <person name="Pachecho A.L."/>
            <person name="Wiebe D."/>
            <person name="Bonner C."/>
            <person name="Bernard K."/>
        </authorList>
    </citation>
    <scope>NUCLEOTIDE SEQUENCE [LARGE SCALE GENOMIC DNA]</scope>
    <source>
        <strain evidence="2 3">CCUG56047</strain>
    </source>
</reference>
<dbReference type="PATRIC" id="fig|479117.4.peg.615"/>
<dbReference type="EMBL" id="LQQC01000007">
    <property type="protein sequence ID" value="KXZ59061.1"/>
    <property type="molecule type" value="Genomic_DNA"/>
</dbReference>
<accession>A0A150HAK8</accession>
<dbReference type="PROSITE" id="PS51733">
    <property type="entry name" value="BPL_LPL_CATALYTIC"/>
    <property type="match status" value="1"/>
</dbReference>
<dbReference type="Proteomes" id="UP000243589">
    <property type="component" value="Unassembled WGS sequence"/>
</dbReference>
<dbReference type="Pfam" id="PF21948">
    <property type="entry name" value="LplA-B_cat"/>
    <property type="match status" value="1"/>
</dbReference>
<keyword evidence="3" id="KW-1185">Reference proteome</keyword>
<evidence type="ECO:0000313" key="2">
    <source>
        <dbReference type="EMBL" id="KXZ59061.1"/>
    </source>
</evidence>
<dbReference type="SUPFAM" id="SSF55681">
    <property type="entry name" value="Class II aaRS and biotin synthetases"/>
    <property type="match status" value="1"/>
</dbReference>